<reference evidence="3" key="1">
    <citation type="submission" date="2023-04" db="EMBL/GenBank/DDBJ databases">
        <title>Genome dynamics across the evolutionary transition to endosymbiosis.</title>
        <authorList>
            <person name="Siozios S."/>
            <person name="Nadal-Jimenez P."/>
            <person name="Azagi T."/>
            <person name="Sprong H."/>
            <person name="Frost C.L."/>
            <person name="Parratt S.R."/>
            <person name="Taylor G."/>
            <person name="Brettell L."/>
            <person name="Lew K.C."/>
            <person name="Croft L."/>
            <person name="King K.C."/>
            <person name="Brockhurst M.A."/>
            <person name="Hypsa V."/>
            <person name="Novakova E."/>
            <person name="Darby A.C."/>
            <person name="Hurst G.D.D."/>
        </authorList>
    </citation>
    <scope>NUCLEOTIDE SEQUENCE</scope>
    <source>
        <strain evidence="3">APv</strain>
        <plasmid evidence="3">paPv3</plasmid>
    </source>
</reference>
<feature type="coiled-coil region" evidence="1">
    <location>
        <begin position="89"/>
        <end position="139"/>
    </location>
</feature>
<proteinExistence type="predicted"/>
<keyword evidence="2" id="KW-0472">Membrane</keyword>
<sequence>MNAEQRQKIAIKIYESTGVMYDKDDPVFALALINTEVNKILLSDLEEKHQCLINAIEELPTKIEASLEKLIAGLEEAEKSYTEIDVKHRNILNNQLDETKLEIRCAIKNEITGGISEAISHAQKQLNQLGNQVEDVSTNCSFVNDKSWIAIIIISTALIISICFNAIAYVFR</sequence>
<name>A0AA95KF58_9GAMM</name>
<evidence type="ECO:0000313" key="4">
    <source>
        <dbReference type="Proteomes" id="UP001177595"/>
    </source>
</evidence>
<evidence type="ECO:0000313" key="3">
    <source>
        <dbReference type="EMBL" id="WGM03579.1"/>
    </source>
</evidence>
<evidence type="ECO:0000256" key="1">
    <source>
        <dbReference type="SAM" id="Coils"/>
    </source>
</evidence>
<keyword evidence="3" id="KW-0614">Plasmid</keyword>
<keyword evidence="2" id="KW-1133">Transmembrane helix</keyword>
<dbReference type="AlphaFoldDB" id="A0AA95KF58"/>
<accession>A0AA95KF58</accession>
<protein>
    <submittedName>
        <fullName evidence="3">Uncharacterized protein</fullName>
    </submittedName>
</protein>
<dbReference type="RefSeq" id="WP_280626801.1">
    <property type="nucleotide sequence ID" value="NZ_CP123507.1"/>
</dbReference>
<geneLocation type="plasmid" evidence="3 4">
    <name>paPv3</name>
</geneLocation>
<evidence type="ECO:0000256" key="2">
    <source>
        <dbReference type="SAM" id="Phobius"/>
    </source>
</evidence>
<gene>
    <name evidence="3" type="ORF">QE210_18890</name>
</gene>
<keyword evidence="2" id="KW-0812">Transmembrane</keyword>
<organism evidence="3 4">
    <name type="scientific">Arsenophonus nasoniae</name>
    <name type="common">son-killer infecting Nasonia vitripennis</name>
    <dbReference type="NCBI Taxonomy" id="638"/>
    <lineage>
        <taxon>Bacteria</taxon>
        <taxon>Pseudomonadati</taxon>
        <taxon>Pseudomonadota</taxon>
        <taxon>Gammaproteobacteria</taxon>
        <taxon>Enterobacterales</taxon>
        <taxon>Morganellaceae</taxon>
        <taxon>Arsenophonus</taxon>
    </lineage>
</organism>
<keyword evidence="1" id="KW-0175">Coiled coil</keyword>
<dbReference type="EMBL" id="CP123507">
    <property type="protein sequence ID" value="WGM03579.1"/>
    <property type="molecule type" value="Genomic_DNA"/>
</dbReference>
<feature type="transmembrane region" description="Helical" evidence="2">
    <location>
        <begin position="148"/>
        <end position="171"/>
    </location>
</feature>
<dbReference type="Proteomes" id="UP001177595">
    <property type="component" value="Plasmid paPv3"/>
</dbReference>